<keyword evidence="2" id="KW-1003">Cell membrane</keyword>
<keyword evidence="5 6" id="KW-0472">Membrane</keyword>
<feature type="domain" description="ABC3 transporter permease C-terminal" evidence="7">
    <location>
        <begin position="280"/>
        <end position="397"/>
    </location>
</feature>
<name>A0ABD5RV41_9EURY</name>
<keyword evidence="4 6" id="KW-1133">Transmembrane helix</keyword>
<evidence type="ECO:0000259" key="7">
    <source>
        <dbReference type="Pfam" id="PF02687"/>
    </source>
</evidence>
<feature type="transmembrane region" description="Helical" evidence="6">
    <location>
        <begin position="370"/>
        <end position="391"/>
    </location>
</feature>
<dbReference type="GO" id="GO:0005886">
    <property type="term" value="C:plasma membrane"/>
    <property type="evidence" value="ECO:0007669"/>
    <property type="project" value="UniProtKB-SubCell"/>
</dbReference>
<evidence type="ECO:0000256" key="3">
    <source>
        <dbReference type="ARBA" id="ARBA00022692"/>
    </source>
</evidence>
<comment type="subcellular location">
    <subcellularLocation>
        <location evidence="1">Cell membrane</location>
        <topology evidence="1">Multi-pass membrane protein</topology>
    </subcellularLocation>
</comment>
<feature type="transmembrane region" description="Helical" evidence="6">
    <location>
        <begin position="321"/>
        <end position="350"/>
    </location>
</feature>
<feature type="transmembrane region" description="Helical" evidence="6">
    <location>
        <begin position="21"/>
        <end position="46"/>
    </location>
</feature>
<evidence type="ECO:0000256" key="2">
    <source>
        <dbReference type="ARBA" id="ARBA00022475"/>
    </source>
</evidence>
<evidence type="ECO:0000313" key="8">
    <source>
        <dbReference type="EMBL" id="MFC6723294.1"/>
    </source>
</evidence>
<dbReference type="PANTHER" id="PTHR43738">
    <property type="entry name" value="ABC TRANSPORTER, MEMBRANE PROTEIN"/>
    <property type="match status" value="1"/>
</dbReference>
<dbReference type="InterPro" id="IPR051125">
    <property type="entry name" value="ABC-4/HrtB_transporter"/>
</dbReference>
<evidence type="ECO:0000256" key="5">
    <source>
        <dbReference type="ARBA" id="ARBA00023136"/>
    </source>
</evidence>
<dbReference type="PANTHER" id="PTHR43738:SF2">
    <property type="entry name" value="ABC TRANSPORTER PERMEASE"/>
    <property type="match status" value="1"/>
</dbReference>
<feature type="transmembrane region" description="Helical" evidence="6">
    <location>
        <begin position="274"/>
        <end position="300"/>
    </location>
</feature>
<accession>A0ABD5RV41</accession>
<gene>
    <name evidence="8" type="ORF">ACFQE1_02565</name>
</gene>
<organism evidence="8 9">
    <name type="scientific">Halobium palmae</name>
    <dbReference type="NCBI Taxonomy" id="1776492"/>
    <lineage>
        <taxon>Archaea</taxon>
        <taxon>Methanobacteriati</taxon>
        <taxon>Methanobacteriota</taxon>
        <taxon>Stenosarchaea group</taxon>
        <taxon>Halobacteria</taxon>
        <taxon>Halobacteriales</taxon>
        <taxon>Haloferacaceae</taxon>
        <taxon>Halobium</taxon>
    </lineage>
</organism>
<protein>
    <submittedName>
        <fullName evidence="8">FtsX-like permease family protein</fullName>
    </submittedName>
</protein>
<evidence type="ECO:0000256" key="6">
    <source>
        <dbReference type="SAM" id="Phobius"/>
    </source>
</evidence>
<comment type="caution">
    <text evidence="8">The sequence shown here is derived from an EMBL/GenBank/DDBJ whole genome shotgun (WGS) entry which is preliminary data.</text>
</comment>
<dbReference type="EMBL" id="JBHSWU010000010">
    <property type="protein sequence ID" value="MFC6723294.1"/>
    <property type="molecule type" value="Genomic_DNA"/>
</dbReference>
<dbReference type="Pfam" id="PF02687">
    <property type="entry name" value="FtsX"/>
    <property type="match status" value="1"/>
</dbReference>
<proteinExistence type="predicted"/>
<evidence type="ECO:0000313" key="9">
    <source>
        <dbReference type="Proteomes" id="UP001596328"/>
    </source>
</evidence>
<keyword evidence="9" id="KW-1185">Reference proteome</keyword>
<evidence type="ECO:0000256" key="1">
    <source>
        <dbReference type="ARBA" id="ARBA00004651"/>
    </source>
</evidence>
<sequence length="404" mass="41330">MLELGSRRTANRLTGADARRALLSITGVAIAIMLMTTVSGIALGLASGSTVAADGVDYWIVPESGGTSSVAVSVSGPQLGQVHSTAASLQRDEHVDYATPVSMRVIRVGNPTTGDEEYLLAVGIVPPESGADRTVAGLPTGPLQPGDPHYANGEYNGPWTGEAVLSNGAAELLNASTGSELAVRTGGQNRQLRVENTSAGGMMSGAGSIPVALVHLSELQSITGSTANDQADQLLVSTNDQSIRADLQGIYPRSQVITRDGVSGDAVSTSSLPVAMALAALTTAVIIGVLFVATMMGLQVTADRRNLATLTVVGFSQRTRGLLVATETVATALIGGLVGVGLGYLGIVFTNLGAAELVGVSEIAMFRPELALYGIIVAGLIGLLAAPYPVWLSSRASLIEVLSR</sequence>
<keyword evidence="3 6" id="KW-0812">Transmembrane</keyword>
<dbReference type="InterPro" id="IPR003838">
    <property type="entry name" value="ABC3_permease_C"/>
</dbReference>
<evidence type="ECO:0000256" key="4">
    <source>
        <dbReference type="ARBA" id="ARBA00022989"/>
    </source>
</evidence>
<reference evidence="8 9" key="1">
    <citation type="journal article" date="2019" name="Int. J. Syst. Evol. Microbiol.">
        <title>The Global Catalogue of Microorganisms (GCM) 10K type strain sequencing project: providing services to taxonomists for standard genome sequencing and annotation.</title>
        <authorList>
            <consortium name="The Broad Institute Genomics Platform"/>
            <consortium name="The Broad Institute Genome Sequencing Center for Infectious Disease"/>
            <person name="Wu L."/>
            <person name="Ma J."/>
        </authorList>
    </citation>
    <scope>NUCLEOTIDE SEQUENCE [LARGE SCALE GENOMIC DNA]</scope>
    <source>
        <strain evidence="8 9">NBRC 111368</strain>
    </source>
</reference>
<dbReference type="AlphaFoldDB" id="A0ABD5RV41"/>
<dbReference type="Proteomes" id="UP001596328">
    <property type="component" value="Unassembled WGS sequence"/>
</dbReference>